<reference evidence="4 5" key="1">
    <citation type="submission" date="2021-02" db="EMBL/GenBank/DDBJ databases">
        <title>Plant Genome Project.</title>
        <authorList>
            <person name="Zhang R.-G."/>
        </authorList>
    </citation>
    <scope>NUCLEOTIDE SEQUENCE [LARGE SCALE GENOMIC DNA]</scope>
    <source>
        <tissue evidence="4">Leaves</tissue>
    </source>
</reference>
<evidence type="ECO:0000313" key="5">
    <source>
        <dbReference type="Proteomes" id="UP000827721"/>
    </source>
</evidence>
<keyword evidence="1 2" id="KW-0732">Signal</keyword>
<comment type="caution">
    <text evidence="4">The sequence shown here is derived from an EMBL/GenBank/DDBJ whole genome shotgun (WGS) entry which is preliminary data.</text>
</comment>
<proteinExistence type="predicted"/>
<gene>
    <name evidence="4" type="ORF">JRO89_XS01G0011400</name>
</gene>
<sequence length="172" mass="18810">MKRAIVVAIFIFSFLCSVQGQGWNAYPQAPPPPQQPESIFQSVADFLYHLLHPFAPPAAPTVPANPAPAVPANPAPTVPVNPAPRVPARPSPKVPVKAPAPPAYDKCFDASYSSIGYCVGELFQSFLRQDVSSLHKDCCKDVLQVDKDCPDTVFTFFNNPLFENFVKEHCRS</sequence>
<dbReference type="InterPro" id="IPR008502">
    <property type="entry name" value="Prolamin-like"/>
</dbReference>
<feature type="chain" id="PRO_5047520314" description="Prolamin-like domain-containing protein" evidence="2">
    <location>
        <begin position="21"/>
        <end position="172"/>
    </location>
</feature>
<dbReference type="EMBL" id="JAFEMO010000001">
    <property type="protein sequence ID" value="KAH7576199.1"/>
    <property type="molecule type" value="Genomic_DNA"/>
</dbReference>
<evidence type="ECO:0000259" key="3">
    <source>
        <dbReference type="Pfam" id="PF05617"/>
    </source>
</evidence>
<protein>
    <recommendedName>
        <fullName evidence="3">Prolamin-like domain-containing protein</fullName>
    </recommendedName>
</protein>
<dbReference type="PANTHER" id="PTHR31181:SF67">
    <property type="entry name" value="PROLAMIN-LIKE PROTEIN (DUF1278)"/>
    <property type="match status" value="1"/>
</dbReference>
<feature type="domain" description="Prolamin-like" evidence="3">
    <location>
        <begin position="107"/>
        <end position="170"/>
    </location>
</feature>
<dbReference type="Pfam" id="PF05617">
    <property type="entry name" value="Prolamin_like"/>
    <property type="match status" value="1"/>
</dbReference>
<evidence type="ECO:0000256" key="1">
    <source>
        <dbReference type="ARBA" id="ARBA00022729"/>
    </source>
</evidence>
<evidence type="ECO:0000313" key="4">
    <source>
        <dbReference type="EMBL" id="KAH7576199.1"/>
    </source>
</evidence>
<evidence type="ECO:0000256" key="2">
    <source>
        <dbReference type="SAM" id="SignalP"/>
    </source>
</evidence>
<feature type="signal peptide" evidence="2">
    <location>
        <begin position="1"/>
        <end position="20"/>
    </location>
</feature>
<dbReference type="Proteomes" id="UP000827721">
    <property type="component" value="Unassembled WGS sequence"/>
</dbReference>
<name>A0ABQ8IHK1_9ROSI</name>
<dbReference type="PANTHER" id="PTHR31181">
    <property type="entry name" value="EGG CELL-SECRETED PROTEIN 1.4"/>
    <property type="match status" value="1"/>
</dbReference>
<accession>A0ABQ8IHK1</accession>
<organism evidence="4 5">
    <name type="scientific">Xanthoceras sorbifolium</name>
    <dbReference type="NCBI Taxonomy" id="99658"/>
    <lineage>
        <taxon>Eukaryota</taxon>
        <taxon>Viridiplantae</taxon>
        <taxon>Streptophyta</taxon>
        <taxon>Embryophyta</taxon>
        <taxon>Tracheophyta</taxon>
        <taxon>Spermatophyta</taxon>
        <taxon>Magnoliopsida</taxon>
        <taxon>eudicotyledons</taxon>
        <taxon>Gunneridae</taxon>
        <taxon>Pentapetalae</taxon>
        <taxon>rosids</taxon>
        <taxon>malvids</taxon>
        <taxon>Sapindales</taxon>
        <taxon>Sapindaceae</taxon>
        <taxon>Xanthoceroideae</taxon>
        <taxon>Xanthoceras</taxon>
    </lineage>
</organism>
<keyword evidence="5" id="KW-1185">Reference proteome</keyword>